<protein>
    <submittedName>
        <fullName evidence="1">Uncharacterized protein</fullName>
    </submittedName>
</protein>
<proteinExistence type="predicted"/>
<dbReference type="EMBL" id="JH712106">
    <property type="protein sequence ID" value="EFO23193.1"/>
    <property type="molecule type" value="Genomic_DNA"/>
</dbReference>
<reference evidence="1" key="1">
    <citation type="submission" date="2012-04" db="EMBL/GenBank/DDBJ databases">
        <title>The Genome Sequence of Loa loa.</title>
        <authorList>
            <consortium name="The Broad Institute Genome Sequencing Platform"/>
            <consortium name="Broad Institute Genome Sequencing Center for Infectious Disease"/>
            <person name="Nutman T.B."/>
            <person name="Fink D.L."/>
            <person name="Russ C."/>
            <person name="Young S."/>
            <person name="Zeng Q."/>
            <person name="Gargeya S."/>
            <person name="Alvarado L."/>
            <person name="Berlin A."/>
            <person name="Chapman S.B."/>
            <person name="Chen Z."/>
            <person name="Freedman E."/>
            <person name="Gellesch M."/>
            <person name="Goldberg J."/>
            <person name="Griggs A."/>
            <person name="Gujja S."/>
            <person name="Heilman E.R."/>
            <person name="Heiman D."/>
            <person name="Howarth C."/>
            <person name="Mehta T."/>
            <person name="Neiman D."/>
            <person name="Pearson M."/>
            <person name="Roberts A."/>
            <person name="Saif S."/>
            <person name="Shea T."/>
            <person name="Shenoy N."/>
            <person name="Sisk P."/>
            <person name="Stolte C."/>
            <person name="Sykes S."/>
            <person name="White J."/>
            <person name="Yandava C."/>
            <person name="Haas B."/>
            <person name="Henn M.R."/>
            <person name="Nusbaum C."/>
            <person name="Birren B."/>
        </authorList>
    </citation>
    <scope>NUCLEOTIDE SEQUENCE [LARGE SCALE GENOMIC DNA]</scope>
</reference>
<accession>A0A1S0U133</accession>
<dbReference type="GeneID" id="9942699"/>
<dbReference type="AlphaFoldDB" id="A0A1S0U133"/>
<sequence length="99" mass="11015">MYVAHVTIHISLFSAASDEGLIYRVVRMYVCMFVFVKCILGERSLVTVPSLHCHSTIKISAGKWSDSRNNQDYGGGPVQILVGKHPHFFGSVLLLHVPM</sequence>
<name>A0A1S0U133_LOALO</name>
<dbReference type="RefSeq" id="XP_003140880.1">
    <property type="nucleotide sequence ID" value="XM_003140832.1"/>
</dbReference>
<dbReference type="InParanoid" id="A0A1S0U133"/>
<dbReference type="KEGG" id="loa:LOAG_05295"/>
<gene>
    <name evidence="1" type="ORF">LOAG_05295</name>
</gene>
<dbReference type="CTD" id="9942699"/>
<organism evidence="1">
    <name type="scientific">Loa loa</name>
    <name type="common">Eye worm</name>
    <name type="synonym">Filaria loa</name>
    <dbReference type="NCBI Taxonomy" id="7209"/>
    <lineage>
        <taxon>Eukaryota</taxon>
        <taxon>Metazoa</taxon>
        <taxon>Ecdysozoa</taxon>
        <taxon>Nematoda</taxon>
        <taxon>Chromadorea</taxon>
        <taxon>Rhabditida</taxon>
        <taxon>Spirurina</taxon>
        <taxon>Spiruromorpha</taxon>
        <taxon>Filarioidea</taxon>
        <taxon>Onchocercidae</taxon>
        <taxon>Loa</taxon>
    </lineage>
</organism>
<evidence type="ECO:0000313" key="1">
    <source>
        <dbReference type="EMBL" id="EFO23193.1"/>
    </source>
</evidence>